<dbReference type="GO" id="GO:0005875">
    <property type="term" value="C:microtubule associated complex"/>
    <property type="evidence" value="ECO:0007669"/>
    <property type="project" value="TreeGrafter"/>
</dbReference>
<comment type="caution">
    <text evidence="8">The sequence shown here is derived from an EMBL/GenBank/DDBJ whole genome shotgun (WGS) entry which is preliminary data.</text>
</comment>
<dbReference type="Gene3D" id="3.40.850.10">
    <property type="entry name" value="Kinesin motor domain"/>
    <property type="match status" value="1"/>
</dbReference>
<gene>
    <name evidence="8" type="ORF">FMOSSE_LOCUS1780</name>
</gene>
<evidence type="ECO:0000256" key="5">
    <source>
        <dbReference type="ARBA" id="ARBA00023054"/>
    </source>
</evidence>
<protein>
    <submittedName>
        <fullName evidence="8">7015_t:CDS:1</fullName>
    </submittedName>
</protein>
<organism evidence="8 9">
    <name type="scientific">Funneliformis mosseae</name>
    <name type="common">Endomycorrhizal fungus</name>
    <name type="synonym">Glomus mosseae</name>
    <dbReference type="NCBI Taxonomy" id="27381"/>
    <lineage>
        <taxon>Eukaryota</taxon>
        <taxon>Fungi</taxon>
        <taxon>Fungi incertae sedis</taxon>
        <taxon>Mucoromycota</taxon>
        <taxon>Glomeromycotina</taxon>
        <taxon>Glomeromycetes</taxon>
        <taxon>Glomerales</taxon>
        <taxon>Glomeraceae</taxon>
        <taxon>Funneliformis</taxon>
    </lineage>
</organism>
<dbReference type="GO" id="GO:0008017">
    <property type="term" value="F:microtubule binding"/>
    <property type="evidence" value="ECO:0007669"/>
    <property type="project" value="InterPro"/>
</dbReference>
<dbReference type="InterPro" id="IPR027640">
    <property type="entry name" value="Kinesin-like_fam"/>
</dbReference>
<name>A0A9N8VMQ1_FUNMO</name>
<evidence type="ECO:0000256" key="3">
    <source>
        <dbReference type="ARBA" id="ARBA00022741"/>
    </source>
</evidence>
<dbReference type="Pfam" id="PF00225">
    <property type="entry name" value="Kinesin"/>
    <property type="match status" value="1"/>
</dbReference>
<evidence type="ECO:0000256" key="6">
    <source>
        <dbReference type="PROSITE-ProRule" id="PRU00283"/>
    </source>
</evidence>
<dbReference type="SUPFAM" id="SSF52540">
    <property type="entry name" value="P-loop containing nucleoside triphosphate hydrolases"/>
    <property type="match status" value="1"/>
</dbReference>
<evidence type="ECO:0000256" key="2">
    <source>
        <dbReference type="ARBA" id="ARBA00022490"/>
    </source>
</evidence>
<evidence type="ECO:0000259" key="7">
    <source>
        <dbReference type="PROSITE" id="PS50067"/>
    </source>
</evidence>
<keyword evidence="5" id="KW-0175">Coiled coil</keyword>
<dbReference type="PROSITE" id="PS50067">
    <property type="entry name" value="KINESIN_MOTOR_2"/>
    <property type="match status" value="1"/>
</dbReference>
<comment type="subcellular location">
    <subcellularLocation>
        <location evidence="1">Cytoplasm</location>
    </subcellularLocation>
</comment>
<evidence type="ECO:0000313" key="9">
    <source>
        <dbReference type="Proteomes" id="UP000789375"/>
    </source>
</evidence>
<feature type="domain" description="Kinesin motor" evidence="7">
    <location>
        <begin position="10"/>
        <end position="97"/>
    </location>
</feature>
<dbReference type="InterPro" id="IPR001752">
    <property type="entry name" value="Kinesin_motor_dom"/>
</dbReference>
<evidence type="ECO:0000256" key="1">
    <source>
        <dbReference type="ARBA" id="ARBA00004496"/>
    </source>
</evidence>
<dbReference type="PANTHER" id="PTHR47969:SF15">
    <property type="entry name" value="CHROMOSOME-ASSOCIATED KINESIN KIF4A-RELATED"/>
    <property type="match status" value="1"/>
</dbReference>
<dbReference type="InterPro" id="IPR027417">
    <property type="entry name" value="P-loop_NTPase"/>
</dbReference>
<dbReference type="GO" id="GO:0005524">
    <property type="term" value="F:ATP binding"/>
    <property type="evidence" value="ECO:0007669"/>
    <property type="project" value="UniProtKB-KW"/>
</dbReference>
<accession>A0A9N8VMQ1</accession>
<dbReference type="PANTHER" id="PTHR47969">
    <property type="entry name" value="CHROMOSOME-ASSOCIATED KINESIN KIF4A-RELATED"/>
    <property type="match status" value="1"/>
</dbReference>
<proteinExistence type="inferred from homology"/>
<dbReference type="GO" id="GO:0007052">
    <property type="term" value="P:mitotic spindle organization"/>
    <property type="evidence" value="ECO:0007669"/>
    <property type="project" value="TreeGrafter"/>
</dbReference>
<dbReference type="AlphaFoldDB" id="A0A9N8VMQ1"/>
<evidence type="ECO:0000313" key="8">
    <source>
        <dbReference type="EMBL" id="CAG8455781.1"/>
    </source>
</evidence>
<dbReference type="Proteomes" id="UP000789375">
    <property type="component" value="Unassembled WGS sequence"/>
</dbReference>
<dbReference type="EMBL" id="CAJVPP010000207">
    <property type="protein sequence ID" value="CAG8455781.1"/>
    <property type="molecule type" value="Genomic_DNA"/>
</dbReference>
<keyword evidence="2" id="KW-0963">Cytoplasm</keyword>
<dbReference type="GO" id="GO:0005737">
    <property type="term" value="C:cytoplasm"/>
    <property type="evidence" value="ECO:0007669"/>
    <property type="project" value="UniProtKB-SubCell"/>
</dbReference>
<comment type="caution">
    <text evidence="6">Lacks conserved residue(s) required for the propagation of feature annotation.</text>
</comment>
<keyword evidence="9" id="KW-1185">Reference proteome</keyword>
<reference evidence="8" key="1">
    <citation type="submission" date="2021-06" db="EMBL/GenBank/DDBJ databases">
        <authorList>
            <person name="Kallberg Y."/>
            <person name="Tangrot J."/>
            <person name="Rosling A."/>
        </authorList>
    </citation>
    <scope>NUCLEOTIDE SEQUENCE</scope>
    <source>
        <strain evidence="8">87-6 pot B 2015</strain>
    </source>
</reference>
<dbReference type="GO" id="GO:0003777">
    <property type="term" value="F:microtubule motor activity"/>
    <property type="evidence" value="ECO:0007669"/>
    <property type="project" value="InterPro"/>
</dbReference>
<comment type="similarity">
    <text evidence="6">Belongs to the TRAFAC class myosin-kinesin ATPase superfamily. Kinesin family.</text>
</comment>
<dbReference type="GO" id="GO:0007018">
    <property type="term" value="P:microtubule-based movement"/>
    <property type="evidence" value="ECO:0007669"/>
    <property type="project" value="InterPro"/>
</dbReference>
<evidence type="ECO:0000256" key="4">
    <source>
        <dbReference type="ARBA" id="ARBA00022840"/>
    </source>
</evidence>
<dbReference type="InterPro" id="IPR036961">
    <property type="entry name" value="Kinesin_motor_dom_sf"/>
</dbReference>
<sequence>MTNSTSENTTVQVALRIRPLTQEDLVTLPSRFQRNVISTSPFTPNQVVVHGDKKQSFSFDYVFGPETLQKEIYDKAIRNMVDKYLEGTVLTIENYYG</sequence>
<keyword evidence="3" id="KW-0547">Nucleotide-binding</keyword>
<dbReference type="GO" id="GO:0051231">
    <property type="term" value="P:spindle elongation"/>
    <property type="evidence" value="ECO:0007669"/>
    <property type="project" value="TreeGrafter"/>
</dbReference>
<keyword evidence="4" id="KW-0067">ATP-binding</keyword>